<keyword evidence="2" id="KW-1185">Reference proteome</keyword>
<dbReference type="PIRSF" id="PIRSF011484">
    <property type="entry name" value="YaeQ"/>
    <property type="match status" value="1"/>
</dbReference>
<dbReference type="RefSeq" id="WP_167191616.1">
    <property type="nucleotide sequence ID" value="NZ_JAAONZ010000023.1"/>
</dbReference>
<dbReference type="Gene3D" id="3.10.640.10">
    <property type="entry name" value="Restriction endonuclease-like alpha-beta roll domain"/>
    <property type="match status" value="1"/>
</dbReference>
<dbReference type="EMBL" id="JAAONZ010000023">
    <property type="protein sequence ID" value="NHO68016.1"/>
    <property type="molecule type" value="Genomic_DNA"/>
</dbReference>
<dbReference type="PANTHER" id="PTHR38784:SF1">
    <property type="entry name" value="SUCROSE PHOSPHORYLASE"/>
    <property type="match status" value="1"/>
</dbReference>
<dbReference type="PANTHER" id="PTHR38784">
    <property type="entry name" value="SUCROSE PHOSPHORYLASE"/>
    <property type="match status" value="1"/>
</dbReference>
<dbReference type="Proteomes" id="UP000787472">
    <property type="component" value="Unassembled WGS sequence"/>
</dbReference>
<evidence type="ECO:0000313" key="2">
    <source>
        <dbReference type="Proteomes" id="UP000787472"/>
    </source>
</evidence>
<dbReference type="CDD" id="cd22368">
    <property type="entry name" value="YaeQ-like"/>
    <property type="match status" value="1"/>
</dbReference>
<name>A0A9E5MPF8_9GAMM</name>
<evidence type="ECO:0000313" key="1">
    <source>
        <dbReference type="EMBL" id="NHO68016.1"/>
    </source>
</evidence>
<dbReference type="InterPro" id="IPR009822">
    <property type="entry name" value="YaeQ"/>
</dbReference>
<proteinExistence type="predicted"/>
<dbReference type="SMART" id="SM01322">
    <property type="entry name" value="YaeQ"/>
    <property type="match status" value="1"/>
</dbReference>
<organism evidence="1 2">
    <name type="scientific">Pseudomaricurvus hydrocarbonicus</name>
    <dbReference type="NCBI Taxonomy" id="1470433"/>
    <lineage>
        <taxon>Bacteria</taxon>
        <taxon>Pseudomonadati</taxon>
        <taxon>Pseudomonadota</taxon>
        <taxon>Gammaproteobacteria</taxon>
        <taxon>Cellvibrionales</taxon>
        <taxon>Cellvibrionaceae</taxon>
        <taxon>Pseudomaricurvus</taxon>
    </lineage>
</organism>
<gene>
    <name evidence="1" type="ORF">G8770_20910</name>
</gene>
<sequence length="179" mass="20720">MALKATVFKATINIADMDRYYYDEHVLTLARHPSETDLRMMARLAVFALNAEPRLNFTKGISTDSEPDLWIKDYSDQTELWIELGQPDEKRLRQACGKAQAVKIYCYSGRSAELWWQQTKHFAQRFDNLTVINLHEEGIQALSELAQRNMSLHCNIEDQEMSVSDETTSVIITQEMWKG</sequence>
<dbReference type="Pfam" id="PF07152">
    <property type="entry name" value="YaeQ"/>
    <property type="match status" value="1"/>
</dbReference>
<dbReference type="SUPFAM" id="SSF52980">
    <property type="entry name" value="Restriction endonuclease-like"/>
    <property type="match status" value="1"/>
</dbReference>
<reference evidence="1" key="1">
    <citation type="submission" date="2020-03" db="EMBL/GenBank/DDBJ databases">
        <authorList>
            <person name="Guo F."/>
        </authorList>
    </citation>
    <scope>NUCLEOTIDE SEQUENCE</scope>
    <source>
        <strain evidence="1">JCM 30134</strain>
    </source>
</reference>
<accession>A0A9E5MPF8</accession>
<protein>
    <submittedName>
        <fullName evidence="1">YaeQ family protein</fullName>
    </submittedName>
</protein>
<dbReference type="AlphaFoldDB" id="A0A9E5MPF8"/>
<dbReference type="InterPro" id="IPR011335">
    <property type="entry name" value="Restrct_endonuc-II-like"/>
</dbReference>
<comment type="caution">
    <text evidence="1">The sequence shown here is derived from an EMBL/GenBank/DDBJ whole genome shotgun (WGS) entry which is preliminary data.</text>
</comment>
<dbReference type="InterPro" id="IPR038590">
    <property type="entry name" value="YaeQ_sf"/>
</dbReference>